<comment type="caution">
    <text evidence="4">The sequence shown here is derived from an EMBL/GenBank/DDBJ whole genome shotgun (WGS) entry which is preliminary data.</text>
</comment>
<dbReference type="EMBL" id="JACHMD010000001">
    <property type="protein sequence ID" value="MBB4666028.1"/>
    <property type="molecule type" value="Genomic_DNA"/>
</dbReference>
<sequence length="169" mass="19198">MEAELQTDIVVRPVRDVDAEALGRVHATCWHETYDHLISKAALENVSARRLAELWTHWAQQGPEFHMVAALVKGEIVGFAGSGPARDRDAPRLRELYFIYLLDAWHGTGIGQRLFDAVVPEDDTDLYLWVAEDNPRAHRFYVRNGFALDGATHTEPFLGETLTEVRFVR</sequence>
<keyword evidence="1 4" id="KW-0808">Transferase</keyword>
<evidence type="ECO:0000259" key="3">
    <source>
        <dbReference type="PROSITE" id="PS51186"/>
    </source>
</evidence>
<evidence type="ECO:0000313" key="5">
    <source>
        <dbReference type="Proteomes" id="UP000573729"/>
    </source>
</evidence>
<dbReference type="GO" id="GO:0016747">
    <property type="term" value="F:acyltransferase activity, transferring groups other than amino-acyl groups"/>
    <property type="evidence" value="ECO:0007669"/>
    <property type="project" value="InterPro"/>
</dbReference>
<dbReference type="PROSITE" id="PS51186">
    <property type="entry name" value="GNAT"/>
    <property type="match status" value="1"/>
</dbReference>
<dbReference type="AlphaFoldDB" id="A0A7W7BNQ5"/>
<keyword evidence="5" id="KW-1185">Reference proteome</keyword>
<reference evidence="4 5" key="1">
    <citation type="submission" date="2020-08" db="EMBL/GenBank/DDBJ databases">
        <title>Sequencing the genomes of 1000 actinobacteria strains.</title>
        <authorList>
            <person name="Klenk H.-P."/>
        </authorList>
    </citation>
    <scope>NUCLEOTIDE SEQUENCE [LARGE SCALE GENOMIC DNA]</scope>
    <source>
        <strain evidence="4 5">DSM 24947</strain>
    </source>
</reference>
<proteinExistence type="predicted"/>
<gene>
    <name evidence="4" type="ORF">BKA24_000737</name>
</gene>
<evidence type="ECO:0000313" key="4">
    <source>
        <dbReference type="EMBL" id="MBB4666028.1"/>
    </source>
</evidence>
<keyword evidence="2" id="KW-0012">Acyltransferase</keyword>
<feature type="domain" description="N-acetyltransferase" evidence="3">
    <location>
        <begin position="9"/>
        <end position="169"/>
    </location>
</feature>
<dbReference type="InterPro" id="IPR000182">
    <property type="entry name" value="GNAT_dom"/>
</dbReference>
<dbReference type="RefSeq" id="WP_184215237.1">
    <property type="nucleotide sequence ID" value="NZ_CP085219.1"/>
</dbReference>
<evidence type="ECO:0000256" key="2">
    <source>
        <dbReference type="ARBA" id="ARBA00023315"/>
    </source>
</evidence>
<dbReference type="InterPro" id="IPR050832">
    <property type="entry name" value="Bact_Acetyltransf"/>
</dbReference>
<dbReference type="CDD" id="cd04301">
    <property type="entry name" value="NAT_SF"/>
    <property type="match status" value="1"/>
</dbReference>
<evidence type="ECO:0000256" key="1">
    <source>
        <dbReference type="ARBA" id="ARBA00022679"/>
    </source>
</evidence>
<dbReference type="Pfam" id="PF00583">
    <property type="entry name" value="Acetyltransf_1"/>
    <property type="match status" value="1"/>
</dbReference>
<organism evidence="4 5">
    <name type="scientific">Microbacterium marinum</name>
    <dbReference type="NCBI Taxonomy" id="421115"/>
    <lineage>
        <taxon>Bacteria</taxon>
        <taxon>Bacillati</taxon>
        <taxon>Actinomycetota</taxon>
        <taxon>Actinomycetes</taxon>
        <taxon>Micrococcales</taxon>
        <taxon>Microbacteriaceae</taxon>
        <taxon>Microbacterium</taxon>
    </lineage>
</organism>
<name>A0A7W7BNQ5_9MICO</name>
<accession>A0A7W7BNQ5</accession>
<dbReference type="Gene3D" id="3.40.630.30">
    <property type="match status" value="1"/>
</dbReference>
<dbReference type="Proteomes" id="UP000573729">
    <property type="component" value="Unassembled WGS sequence"/>
</dbReference>
<dbReference type="InterPro" id="IPR016181">
    <property type="entry name" value="Acyl_CoA_acyltransferase"/>
</dbReference>
<protein>
    <submittedName>
        <fullName evidence="4">GNAT superfamily N-acetyltransferase</fullName>
    </submittedName>
</protein>
<dbReference type="SUPFAM" id="SSF55729">
    <property type="entry name" value="Acyl-CoA N-acyltransferases (Nat)"/>
    <property type="match status" value="1"/>
</dbReference>
<dbReference type="PANTHER" id="PTHR43877">
    <property type="entry name" value="AMINOALKYLPHOSPHONATE N-ACETYLTRANSFERASE-RELATED-RELATED"/>
    <property type="match status" value="1"/>
</dbReference>